<accession>A0ABS8IN11</accession>
<organism evidence="6 7">
    <name type="scientific">Massilia agrisoli</name>
    <dbReference type="NCBI Taxonomy" id="2892444"/>
    <lineage>
        <taxon>Bacteria</taxon>
        <taxon>Pseudomonadati</taxon>
        <taxon>Pseudomonadota</taxon>
        <taxon>Betaproteobacteria</taxon>
        <taxon>Burkholderiales</taxon>
        <taxon>Oxalobacteraceae</taxon>
        <taxon>Telluria group</taxon>
        <taxon>Massilia</taxon>
    </lineage>
</organism>
<comment type="caution">
    <text evidence="6">The sequence shown here is derived from an EMBL/GenBank/DDBJ whole genome shotgun (WGS) entry which is preliminary data.</text>
</comment>
<evidence type="ECO:0000256" key="1">
    <source>
        <dbReference type="ARBA" id="ARBA00004418"/>
    </source>
</evidence>
<dbReference type="Pfam" id="PF13379">
    <property type="entry name" value="NMT1_2"/>
    <property type="match status" value="1"/>
</dbReference>
<comment type="subcellular location">
    <subcellularLocation>
        <location evidence="1">Periplasm</location>
    </subcellularLocation>
</comment>
<evidence type="ECO:0000256" key="3">
    <source>
        <dbReference type="ARBA" id="ARBA00022729"/>
    </source>
</evidence>
<keyword evidence="3 4" id="KW-0732">Signal</keyword>
<dbReference type="Gene3D" id="3.40.190.10">
    <property type="entry name" value="Periplasmic binding protein-like II"/>
    <property type="match status" value="2"/>
</dbReference>
<dbReference type="SUPFAM" id="SSF53850">
    <property type="entry name" value="Periplasmic binding protein-like II"/>
    <property type="match status" value="1"/>
</dbReference>
<feature type="chain" id="PRO_5046033461" evidence="4">
    <location>
        <begin position="36"/>
        <end position="357"/>
    </location>
</feature>
<feature type="domain" description="Solute-binding protein family 3/N-terminal" evidence="5">
    <location>
        <begin position="40"/>
        <end position="259"/>
    </location>
</feature>
<evidence type="ECO:0000313" key="6">
    <source>
        <dbReference type="EMBL" id="MCC6069914.1"/>
    </source>
</evidence>
<dbReference type="EMBL" id="JAJHPV010000004">
    <property type="protein sequence ID" value="MCC6069914.1"/>
    <property type="molecule type" value="Genomic_DNA"/>
</dbReference>
<dbReference type="SMART" id="SM00062">
    <property type="entry name" value="PBPb"/>
    <property type="match status" value="1"/>
</dbReference>
<dbReference type="InterPro" id="IPR001638">
    <property type="entry name" value="Solute-binding_3/MltF_N"/>
</dbReference>
<gene>
    <name evidence="6" type="ORF">LMJ30_02930</name>
</gene>
<evidence type="ECO:0000256" key="4">
    <source>
        <dbReference type="SAM" id="SignalP"/>
    </source>
</evidence>
<evidence type="ECO:0000256" key="2">
    <source>
        <dbReference type="ARBA" id="ARBA00010742"/>
    </source>
</evidence>
<sequence>MKNAQHALSASRRKLAIGAAALVVAGAWSTRAAVAAELAEVRIGVNNVVSDAPFFIANKKGYFTEQGIKVVFVPFDAGPKMIAPLGTGQLDVAAGAMSAGLFNAAARDINIKVVADKGSTPPQYDYMPILVRKALVDSGKVRSYKDLKGLKVAEAAKGGSPGSKLNEALKTGGLTYKDTEHEYIGYPQHVAALMNGAIDASVTTEPSATQAIERGAAVRLGSADPYPNQQIAVLLYGGDFIKKRPQLAQKFMIAYLKGARYYNDALKDGRFAGPNAADVIAILAQDSNVKDPALYKKMTPNGIHPDGKINEASLARDYQFYKDQRYVDGSVKLEQVLDTSFLNAAVKALGPYQPKQQ</sequence>
<dbReference type="PANTHER" id="PTHR30024:SF47">
    <property type="entry name" value="TAURINE-BINDING PERIPLASMIC PROTEIN"/>
    <property type="match status" value="1"/>
</dbReference>
<proteinExistence type="inferred from homology"/>
<evidence type="ECO:0000259" key="5">
    <source>
        <dbReference type="SMART" id="SM00062"/>
    </source>
</evidence>
<dbReference type="RefSeq" id="WP_229430841.1">
    <property type="nucleotide sequence ID" value="NZ_JAJHPV010000004.1"/>
</dbReference>
<feature type="signal peptide" evidence="4">
    <location>
        <begin position="1"/>
        <end position="35"/>
    </location>
</feature>
<reference evidence="6 7" key="1">
    <citation type="submission" date="2021-11" db="EMBL/GenBank/DDBJ databases">
        <authorList>
            <person name="Huq M.A."/>
        </authorList>
    </citation>
    <scope>NUCLEOTIDE SEQUENCE [LARGE SCALE GENOMIC DNA]</scope>
    <source>
        <strain evidence="6 7">MAHUQ-52</strain>
    </source>
</reference>
<name>A0ABS8IN11_9BURK</name>
<evidence type="ECO:0000313" key="7">
    <source>
        <dbReference type="Proteomes" id="UP001198701"/>
    </source>
</evidence>
<keyword evidence="7" id="KW-1185">Reference proteome</keyword>
<comment type="similarity">
    <text evidence="2">Belongs to the bacterial solute-binding protein SsuA/TauA family.</text>
</comment>
<dbReference type="Proteomes" id="UP001198701">
    <property type="component" value="Unassembled WGS sequence"/>
</dbReference>
<dbReference type="PANTHER" id="PTHR30024">
    <property type="entry name" value="ALIPHATIC SULFONATES-BINDING PROTEIN-RELATED"/>
    <property type="match status" value="1"/>
</dbReference>
<protein>
    <submittedName>
        <fullName evidence="6">ABC transporter substrate-binding protein</fullName>
    </submittedName>
</protein>